<dbReference type="AlphaFoldDB" id="A0A6B3VPS6"/>
<keyword evidence="1" id="KW-1133">Transmembrane helix</keyword>
<dbReference type="EMBL" id="JACEIO010000001">
    <property type="protein sequence ID" value="MBA4535573.1"/>
    <property type="molecule type" value="Genomic_DNA"/>
</dbReference>
<keyword evidence="3" id="KW-0969">Cilium</keyword>
<name>A0A6B3VPS6_9BACI</name>
<dbReference type="Proteomes" id="UP000570010">
    <property type="component" value="Unassembled WGS sequence"/>
</dbReference>
<keyword evidence="3" id="KW-0966">Cell projection</keyword>
<reference evidence="2 5" key="2">
    <citation type="submission" date="2020-07" db="EMBL/GenBank/DDBJ databases">
        <authorList>
            <person name="Feng H."/>
        </authorList>
    </citation>
    <scope>NUCLEOTIDE SEQUENCE [LARGE SCALE GENOMIC DNA]</scope>
    <source>
        <strain evidence="5">s-12</strain>
        <strain evidence="2">S-12</strain>
    </source>
</reference>
<protein>
    <submittedName>
        <fullName evidence="3">Flagellar basal body rod protein</fullName>
    </submittedName>
</protein>
<keyword evidence="3" id="KW-0282">Flagellum</keyword>
<keyword evidence="1" id="KW-0472">Membrane</keyword>
<dbReference type="Proteomes" id="UP000472971">
    <property type="component" value="Unassembled WGS sequence"/>
</dbReference>
<gene>
    <name evidence="3" type="ORF">G4D64_00120</name>
    <name evidence="2" type="ORF">H1Z61_00120</name>
</gene>
<evidence type="ECO:0000313" key="4">
    <source>
        <dbReference type="Proteomes" id="UP000472971"/>
    </source>
</evidence>
<evidence type="ECO:0000313" key="2">
    <source>
        <dbReference type="EMBL" id="MBA4535573.1"/>
    </source>
</evidence>
<dbReference type="RefSeq" id="WP_163238828.1">
    <property type="nucleotide sequence ID" value="NZ_JAAIWN010000001.1"/>
</dbReference>
<organism evidence="3 4">
    <name type="scientific">Bacillus aquiflavi</name>
    <dbReference type="NCBI Taxonomy" id="2672567"/>
    <lineage>
        <taxon>Bacteria</taxon>
        <taxon>Bacillati</taxon>
        <taxon>Bacillota</taxon>
        <taxon>Bacilli</taxon>
        <taxon>Bacillales</taxon>
        <taxon>Bacillaceae</taxon>
        <taxon>Bacillus</taxon>
    </lineage>
</organism>
<feature type="transmembrane region" description="Helical" evidence="1">
    <location>
        <begin position="52"/>
        <end position="83"/>
    </location>
</feature>
<keyword evidence="4" id="KW-1185">Reference proteome</keyword>
<evidence type="ECO:0000313" key="3">
    <source>
        <dbReference type="EMBL" id="NEY79949.1"/>
    </source>
</evidence>
<dbReference type="EMBL" id="JAAIWN010000001">
    <property type="protein sequence ID" value="NEY79949.1"/>
    <property type="molecule type" value="Genomic_DNA"/>
</dbReference>
<keyword evidence="1" id="KW-0812">Transmembrane</keyword>
<feature type="transmembrane region" description="Helical" evidence="1">
    <location>
        <begin position="7"/>
        <end position="32"/>
    </location>
</feature>
<proteinExistence type="predicted"/>
<evidence type="ECO:0000313" key="5">
    <source>
        <dbReference type="Proteomes" id="UP000570010"/>
    </source>
</evidence>
<reference evidence="3 4" key="1">
    <citation type="submission" date="2020-02" db="EMBL/GenBank/DDBJ databases">
        <title>Bacillus aquiflavi sp. nov., isolated from yellow water of strong flavor Chinese baijiu in Yibin region of China.</title>
        <authorList>
            <person name="Xie J."/>
        </authorList>
    </citation>
    <scope>NUCLEOTIDE SEQUENCE [LARGE SCALE GENOMIC DNA]</scope>
    <source>
        <strain evidence="3 4">3H-10</strain>
    </source>
</reference>
<accession>A0A6B3VPS6</accession>
<comment type="caution">
    <text evidence="3">The sequence shown here is derived from an EMBL/GenBank/DDBJ whole genome shotgun (WGS) entry which is preliminary data.</text>
</comment>
<evidence type="ECO:0000256" key="1">
    <source>
        <dbReference type="SAM" id="Phobius"/>
    </source>
</evidence>
<sequence>MIKKIIVYGFALILLLIALASLGPIIAMAISLAITYFGFKQFLKTDSTLGKIFWGIVVLIGFSGLVSNLPGFVVGGIAAYLLYVGYKKHKGNEEEIIARDPFANFDKQWDELNKNNI</sequence>